<feature type="region of interest" description="Disordered" evidence="1">
    <location>
        <begin position="323"/>
        <end position="368"/>
    </location>
</feature>
<name>A0A9P8BZN3_9FUNG</name>
<dbReference type="OrthoDB" id="2447345at2759"/>
<organism evidence="2 3">
    <name type="scientific">Linnemannia hyalina</name>
    <dbReference type="NCBI Taxonomy" id="64524"/>
    <lineage>
        <taxon>Eukaryota</taxon>
        <taxon>Fungi</taxon>
        <taxon>Fungi incertae sedis</taxon>
        <taxon>Mucoromycota</taxon>
        <taxon>Mortierellomycotina</taxon>
        <taxon>Mortierellomycetes</taxon>
        <taxon>Mortierellales</taxon>
        <taxon>Mortierellaceae</taxon>
        <taxon>Linnemannia</taxon>
    </lineage>
</organism>
<dbReference type="Proteomes" id="UP000707451">
    <property type="component" value="Unassembled WGS sequence"/>
</dbReference>
<feature type="compositionally biased region" description="Low complexity" evidence="1">
    <location>
        <begin position="327"/>
        <end position="361"/>
    </location>
</feature>
<feature type="region of interest" description="Disordered" evidence="1">
    <location>
        <begin position="256"/>
        <end position="293"/>
    </location>
</feature>
<protein>
    <submittedName>
        <fullName evidence="2">Uncharacterized protein</fullName>
    </submittedName>
</protein>
<accession>A0A9P8BZN3</accession>
<feature type="compositionally biased region" description="Low complexity" evidence="1">
    <location>
        <begin position="282"/>
        <end position="293"/>
    </location>
</feature>
<feature type="compositionally biased region" description="Low complexity" evidence="1">
    <location>
        <begin position="121"/>
        <end position="134"/>
    </location>
</feature>
<proteinExistence type="predicted"/>
<comment type="caution">
    <text evidence="2">The sequence shown here is derived from an EMBL/GenBank/DDBJ whole genome shotgun (WGS) entry which is preliminary data.</text>
</comment>
<sequence>MSTLQFSTRAQAMGFLINLLQSFQQEPCECDLVQGCFCSPEGVEDHSGLAPCYVCGEWYAEEVYCSGDEGGSSSYRKVDGRSWHERGGASLRHQVAERRVQQWLDQVVVPVASAATWPSSPYYHQQQQQQQQPHQPHHYQQEQQQDEKKEQQTQQQSAVIRSRPGRSASCPSTFSIPEEIMDPTIRRTPGFCIKRRDTIATERPASLPFSPTVEQVPATSYSAPSSASSTLTNSKSTPFRFSFTSERFNAAVQESLSRRSSTITTTTSTSSTAVVPQQQLPSSNINTNINNSNTMDNQAEAVAEQQTEAELGMEAETEAEAVRVAETETASTSAQTTSSSFVSSPSFTSSRRSPPSSSTAAGKINHRDQCGVVKEPSTAASSIVAQQPSSTLSSSASMALLLFLRHSNGKKQEEAEREEKGMVMFDNWHSRTFS</sequence>
<reference evidence="2" key="1">
    <citation type="submission" date="2021-06" db="EMBL/GenBank/DDBJ databases">
        <title>Genome Sequence of Mortierella hyaline Strain SCG-10, a Cold-Adapted, Nitrate-Reducing Fungus Isolated from Soil in Minnesota, USA.</title>
        <authorList>
            <person name="Aldossari N."/>
        </authorList>
    </citation>
    <scope>NUCLEOTIDE SEQUENCE</scope>
    <source>
        <strain evidence="2">SCG-10</strain>
    </source>
</reference>
<feature type="compositionally biased region" description="Low complexity" evidence="1">
    <location>
        <begin position="258"/>
        <end position="272"/>
    </location>
</feature>
<evidence type="ECO:0000313" key="3">
    <source>
        <dbReference type="Proteomes" id="UP000707451"/>
    </source>
</evidence>
<dbReference type="EMBL" id="JAHRHY010000002">
    <property type="protein sequence ID" value="KAG9071907.1"/>
    <property type="molecule type" value="Genomic_DNA"/>
</dbReference>
<evidence type="ECO:0000256" key="1">
    <source>
        <dbReference type="SAM" id="MobiDB-lite"/>
    </source>
</evidence>
<evidence type="ECO:0000313" key="2">
    <source>
        <dbReference type="EMBL" id="KAG9071907.1"/>
    </source>
</evidence>
<feature type="region of interest" description="Disordered" evidence="1">
    <location>
        <begin position="119"/>
        <end position="182"/>
    </location>
</feature>
<dbReference type="AlphaFoldDB" id="A0A9P8BZN3"/>
<gene>
    <name evidence="2" type="ORF">KI688_006126</name>
</gene>
<keyword evidence="3" id="KW-1185">Reference proteome</keyword>